<dbReference type="Proteomes" id="UP001151760">
    <property type="component" value="Unassembled WGS sequence"/>
</dbReference>
<sequence>MSLSTNPEPLLLSSMPHETASYAKRKGINVLAELDVPRHAESWGAGYLALWPSNNCTQPLDISRDFTSFFIDGVLSGAFVSLIQAISLIYSENVLSLANYNVYAMSTNVSFAVAPPTVTMESILSIYNQRHTKIDSLLIKMFEVNSGGKTTSVGGINGGGGKSRPAASGIDGGESFDWNLAHVGASVSGQETNEGEFGKWKSLVEEADNITELLYKMILSEEPNNPLLLANYAQFLYIVAQDYESQHLHDTPIPCNPTSVQPWAQEFDAWFKEAPIYGRYQDVDDYNEKAPQETVAWCLFRLIYRWWMEGCSGMEATTVAVAGCGGGGGSASGGE</sequence>
<reference evidence="1" key="1">
    <citation type="journal article" date="2022" name="Int. J. Mol. Sci.">
        <title>Draft Genome of Tanacetum Coccineum: Genomic Comparison of Closely Related Tanacetum-Family Plants.</title>
        <authorList>
            <person name="Yamashiro T."/>
            <person name="Shiraishi A."/>
            <person name="Nakayama K."/>
            <person name="Satake H."/>
        </authorList>
    </citation>
    <scope>NUCLEOTIDE SEQUENCE</scope>
</reference>
<name>A0ABQ5ERL8_9ASTR</name>
<dbReference type="EMBL" id="BQNB010016592">
    <property type="protein sequence ID" value="GJT53499.1"/>
    <property type="molecule type" value="Genomic_DNA"/>
</dbReference>
<dbReference type="Gene3D" id="3.20.20.80">
    <property type="entry name" value="Glycosidases"/>
    <property type="match status" value="1"/>
</dbReference>
<organism evidence="1 2">
    <name type="scientific">Tanacetum coccineum</name>
    <dbReference type="NCBI Taxonomy" id="301880"/>
    <lineage>
        <taxon>Eukaryota</taxon>
        <taxon>Viridiplantae</taxon>
        <taxon>Streptophyta</taxon>
        <taxon>Embryophyta</taxon>
        <taxon>Tracheophyta</taxon>
        <taxon>Spermatophyta</taxon>
        <taxon>Magnoliopsida</taxon>
        <taxon>eudicotyledons</taxon>
        <taxon>Gunneridae</taxon>
        <taxon>Pentapetalae</taxon>
        <taxon>asterids</taxon>
        <taxon>campanulids</taxon>
        <taxon>Asterales</taxon>
        <taxon>Asteraceae</taxon>
        <taxon>Asteroideae</taxon>
        <taxon>Anthemideae</taxon>
        <taxon>Anthemidinae</taxon>
        <taxon>Tanacetum</taxon>
    </lineage>
</organism>
<accession>A0ABQ5ERL8</accession>
<comment type="caution">
    <text evidence="1">The sequence shown here is derived from an EMBL/GenBank/DDBJ whole genome shotgun (WGS) entry which is preliminary data.</text>
</comment>
<evidence type="ECO:0008006" key="3">
    <source>
        <dbReference type="Google" id="ProtNLM"/>
    </source>
</evidence>
<protein>
    <recommendedName>
        <fullName evidence="3">Beta-N-acetylhexosaminidase</fullName>
    </recommendedName>
</protein>
<evidence type="ECO:0000313" key="1">
    <source>
        <dbReference type="EMBL" id="GJT53499.1"/>
    </source>
</evidence>
<evidence type="ECO:0000313" key="2">
    <source>
        <dbReference type="Proteomes" id="UP001151760"/>
    </source>
</evidence>
<proteinExistence type="predicted"/>
<gene>
    <name evidence="1" type="ORF">Tco_0988553</name>
</gene>
<keyword evidence="2" id="KW-1185">Reference proteome</keyword>
<reference evidence="1" key="2">
    <citation type="submission" date="2022-01" db="EMBL/GenBank/DDBJ databases">
        <authorList>
            <person name="Yamashiro T."/>
            <person name="Shiraishi A."/>
            <person name="Satake H."/>
            <person name="Nakayama K."/>
        </authorList>
    </citation>
    <scope>NUCLEOTIDE SEQUENCE</scope>
</reference>